<feature type="compositionally biased region" description="Acidic residues" evidence="1">
    <location>
        <begin position="419"/>
        <end position="434"/>
    </location>
</feature>
<keyword evidence="3" id="KW-1185">Reference proteome</keyword>
<dbReference type="Gene3D" id="2.80.10.50">
    <property type="match status" value="1"/>
</dbReference>
<accession>A0A5M9JBW3</accession>
<dbReference type="PANTHER" id="PTHR39244:SF5">
    <property type="entry name" value="NATTERIN-3-LIKE"/>
    <property type="match status" value="1"/>
</dbReference>
<sequence>MVVTLPSPDTYVRFVSKRTGKVLADDDELYHTDKDPAKAEHWWRIIPANGQTNRYIIKNVTTGRAIWCRFKNRRAGCIDDDGKWPDNWFVFEETKLPGCSGTFRIRCPSTNCTLASRTDQKPAVDGIMLKDDGSPDNEDQHFSMIFEDMEVQSIEYDIKAGKNSTEKPAVIADQDLENSSDTEQIQTFTYNEDKAEEHSFEHSHGFEVSLSQKITINVLPMVAGGEFEVKASQKNEWKWGEKNTITTKWGISQALKVPKNSTFVATLTATKKEISVPFKITWVAKDSGAKNITYGVYKGVSYYGASTSVKPKSGASGTAYKDENRSFEDDAEGIEGGAGDEERKYQEDNEQADFSRPNREEAIYNADYSYDGQGSYEEEQAFSNDAEKQDENQAEPEYEKNKPYEEAYDGEEGHQSNEIEYDEEGSWMQDNEDGEQSHTEYQQNESGETDDQEQSLNEAEAEETTSQLTYENGNNYNDRQYDNPHVENLSLEDSAPIYQASTESYSRGYNQQNPDTNDYESNQLNNEFTNSESYTSKYQDTGCSREDDSSNEQRYSEGENNNNAYGRTNDHDEPSRPTYQDNHYDEAHCYDQPSKPTYEENTDRQANDYERFNEDATTERNSYGSTDNYDSNGNYDRYSGSTYGENAESSYNRYQQY</sequence>
<dbReference type="AlphaFoldDB" id="A0A5M9JBW3"/>
<dbReference type="InterPro" id="IPR053237">
    <property type="entry name" value="Natterin_C"/>
</dbReference>
<evidence type="ECO:0000313" key="3">
    <source>
        <dbReference type="Proteomes" id="UP000322873"/>
    </source>
</evidence>
<proteinExistence type="predicted"/>
<evidence type="ECO:0000256" key="1">
    <source>
        <dbReference type="SAM" id="MobiDB-lite"/>
    </source>
</evidence>
<feature type="compositionally biased region" description="Basic and acidic residues" evidence="1">
    <location>
        <begin position="385"/>
        <end position="417"/>
    </location>
</feature>
<feature type="compositionally biased region" description="Acidic residues" evidence="1">
    <location>
        <begin position="447"/>
        <end position="463"/>
    </location>
</feature>
<dbReference type="VEuPathDB" id="FungiDB:MFRU_007g02050"/>
<feature type="region of interest" description="Disordered" evidence="1">
    <location>
        <begin position="309"/>
        <end position="657"/>
    </location>
</feature>
<evidence type="ECO:0000313" key="2">
    <source>
        <dbReference type="EMBL" id="KAA8567098.1"/>
    </source>
</evidence>
<dbReference type="PANTHER" id="PTHR39244">
    <property type="entry name" value="NATTERIN-4"/>
    <property type="match status" value="1"/>
</dbReference>
<feature type="compositionally biased region" description="Polar residues" evidence="1">
    <location>
        <begin position="464"/>
        <end position="478"/>
    </location>
</feature>
<dbReference type="Gene3D" id="2.170.15.10">
    <property type="entry name" value="Proaerolysin, chain A, domain 3"/>
    <property type="match status" value="1"/>
</dbReference>
<dbReference type="EMBL" id="VICG01000011">
    <property type="protein sequence ID" value="KAA8567098.1"/>
    <property type="molecule type" value="Genomic_DNA"/>
</dbReference>
<dbReference type="SUPFAM" id="SSF56973">
    <property type="entry name" value="Aerolisin/ETX pore-forming domain"/>
    <property type="match status" value="1"/>
</dbReference>
<comment type="caution">
    <text evidence="2">The sequence shown here is derived from an EMBL/GenBank/DDBJ whole genome shotgun (WGS) entry which is preliminary data.</text>
</comment>
<feature type="compositionally biased region" description="Polar residues" evidence="1">
    <location>
        <begin position="499"/>
        <end position="542"/>
    </location>
</feature>
<feature type="compositionally biased region" description="Polar residues" evidence="1">
    <location>
        <begin position="619"/>
        <end position="657"/>
    </location>
</feature>
<dbReference type="OrthoDB" id="4948898at2759"/>
<gene>
    <name evidence="2" type="ORF">EYC84_010167</name>
</gene>
<dbReference type="Proteomes" id="UP000322873">
    <property type="component" value="Unassembled WGS sequence"/>
</dbReference>
<protein>
    <submittedName>
        <fullName evidence="2">Uncharacterized protein</fullName>
    </submittedName>
</protein>
<reference evidence="2 3" key="1">
    <citation type="submission" date="2019-06" db="EMBL/GenBank/DDBJ databases">
        <title>Genome Sequence of the Brown Rot Fungal Pathogen Monilinia fructicola.</title>
        <authorList>
            <person name="De Miccolis Angelini R.M."/>
            <person name="Landi L."/>
            <person name="Abate D."/>
            <person name="Pollastro S."/>
            <person name="Romanazzi G."/>
            <person name="Faretra F."/>
        </authorList>
    </citation>
    <scope>NUCLEOTIDE SEQUENCE [LARGE SCALE GENOMIC DNA]</scope>
    <source>
        <strain evidence="2 3">Mfrc123</strain>
    </source>
</reference>
<organism evidence="2 3">
    <name type="scientific">Monilinia fructicola</name>
    <name type="common">Brown rot fungus</name>
    <name type="synonym">Ciboria fructicola</name>
    <dbReference type="NCBI Taxonomy" id="38448"/>
    <lineage>
        <taxon>Eukaryota</taxon>
        <taxon>Fungi</taxon>
        <taxon>Dikarya</taxon>
        <taxon>Ascomycota</taxon>
        <taxon>Pezizomycotina</taxon>
        <taxon>Leotiomycetes</taxon>
        <taxon>Helotiales</taxon>
        <taxon>Sclerotiniaceae</taxon>
        <taxon>Monilinia</taxon>
    </lineage>
</organism>
<feature type="compositionally biased region" description="Basic and acidic residues" evidence="1">
    <location>
        <begin position="597"/>
        <end position="618"/>
    </location>
</feature>
<name>A0A5M9JBW3_MONFR</name>